<dbReference type="Proteomes" id="UP001152759">
    <property type="component" value="Chromosome 2"/>
</dbReference>
<dbReference type="InterPro" id="IPR050549">
    <property type="entry name" value="MFS_Trehalose_Transporter"/>
</dbReference>
<protein>
    <recommendedName>
        <fullName evidence="6">Major facilitator superfamily (MFS) profile domain-containing protein</fullName>
    </recommendedName>
</protein>
<reference evidence="7" key="1">
    <citation type="submission" date="2021-12" db="EMBL/GenBank/DDBJ databases">
        <authorList>
            <person name="King R."/>
        </authorList>
    </citation>
    <scope>NUCLEOTIDE SEQUENCE</scope>
</reference>
<comment type="subcellular location">
    <subcellularLocation>
        <location evidence="1">Membrane</location>
        <topology evidence="1">Multi-pass membrane protein</topology>
    </subcellularLocation>
</comment>
<evidence type="ECO:0000256" key="1">
    <source>
        <dbReference type="ARBA" id="ARBA00004141"/>
    </source>
</evidence>
<proteinExistence type="predicted"/>
<dbReference type="Gene3D" id="1.20.1250.20">
    <property type="entry name" value="MFS general substrate transporter like domains"/>
    <property type="match status" value="1"/>
</dbReference>
<evidence type="ECO:0000256" key="4">
    <source>
        <dbReference type="ARBA" id="ARBA00023136"/>
    </source>
</evidence>
<dbReference type="PANTHER" id="PTHR48021:SF46">
    <property type="entry name" value="MAJOR FACILITATOR SUPERFAMILY (MFS) PROFILE DOMAIN-CONTAINING PROTEIN"/>
    <property type="match status" value="1"/>
</dbReference>
<accession>A0A9P0F042</accession>
<dbReference type="AlphaFoldDB" id="A0A9P0F042"/>
<dbReference type="InterPro" id="IPR020846">
    <property type="entry name" value="MFS_dom"/>
</dbReference>
<organism evidence="7 8">
    <name type="scientific">Bemisia tabaci</name>
    <name type="common">Sweetpotato whitefly</name>
    <name type="synonym">Aleurodes tabaci</name>
    <dbReference type="NCBI Taxonomy" id="7038"/>
    <lineage>
        <taxon>Eukaryota</taxon>
        <taxon>Metazoa</taxon>
        <taxon>Ecdysozoa</taxon>
        <taxon>Arthropoda</taxon>
        <taxon>Hexapoda</taxon>
        <taxon>Insecta</taxon>
        <taxon>Pterygota</taxon>
        <taxon>Neoptera</taxon>
        <taxon>Paraneoptera</taxon>
        <taxon>Hemiptera</taxon>
        <taxon>Sternorrhyncha</taxon>
        <taxon>Aleyrodoidea</taxon>
        <taxon>Aleyrodidae</taxon>
        <taxon>Aleyrodinae</taxon>
        <taxon>Bemisia</taxon>
    </lineage>
</organism>
<evidence type="ECO:0000256" key="5">
    <source>
        <dbReference type="SAM" id="Phobius"/>
    </source>
</evidence>
<feature type="domain" description="Major facilitator superfamily (MFS) profile" evidence="6">
    <location>
        <begin position="11"/>
        <end position="309"/>
    </location>
</feature>
<keyword evidence="3 5" id="KW-1133">Transmembrane helix</keyword>
<dbReference type="PROSITE" id="PS00217">
    <property type="entry name" value="SUGAR_TRANSPORT_2"/>
    <property type="match status" value="1"/>
</dbReference>
<evidence type="ECO:0000256" key="2">
    <source>
        <dbReference type="ARBA" id="ARBA00022692"/>
    </source>
</evidence>
<feature type="transmembrane region" description="Helical" evidence="5">
    <location>
        <begin position="12"/>
        <end position="33"/>
    </location>
</feature>
<dbReference type="InterPro" id="IPR005829">
    <property type="entry name" value="Sugar_transporter_CS"/>
</dbReference>
<dbReference type="InterPro" id="IPR005828">
    <property type="entry name" value="MFS_sugar_transport-like"/>
</dbReference>
<evidence type="ECO:0000313" key="7">
    <source>
        <dbReference type="EMBL" id="CAH0384096.1"/>
    </source>
</evidence>
<evidence type="ECO:0000256" key="3">
    <source>
        <dbReference type="ARBA" id="ARBA00022989"/>
    </source>
</evidence>
<keyword evidence="2 5" id="KW-0812">Transmembrane</keyword>
<dbReference type="SUPFAM" id="SSF103473">
    <property type="entry name" value="MFS general substrate transporter"/>
    <property type="match status" value="1"/>
</dbReference>
<dbReference type="InterPro" id="IPR036259">
    <property type="entry name" value="MFS_trans_sf"/>
</dbReference>
<keyword evidence="4 5" id="KW-0472">Membrane</keyword>
<sequence>MVNFEGKHIFKQLLCSVTAFLTVYASGAWLGWASAVLPKLAAGEIPIAMSPEAVSWTVAFIDVGNLLSPLPAGWLMDRCGRIFVLRAAALVYILAAVLALAASAPVHLYLARLLAGVGKGVAFTAATLYVGEIAGPAIRGALCGVCALMSLAGTLTSMTLGPFVSFQALNLVLLGIPLVELVLSFFIVESPYFFLMRGDDEAAGDALADLRDPNRPTLTSEELSAMRAKVLEARNEIGTSAGYPFSRLVGTRANRRALLMVLVTGVLERAGGISCIYGYASTTLPAARGIQRSQSWSSPGSASSSPSSG</sequence>
<dbReference type="PANTHER" id="PTHR48021">
    <property type="match status" value="1"/>
</dbReference>
<feature type="transmembrane region" description="Helical" evidence="5">
    <location>
        <begin position="53"/>
        <end position="76"/>
    </location>
</feature>
<feature type="transmembrane region" description="Helical" evidence="5">
    <location>
        <begin position="137"/>
        <end position="156"/>
    </location>
</feature>
<feature type="transmembrane region" description="Helical" evidence="5">
    <location>
        <begin position="168"/>
        <end position="188"/>
    </location>
</feature>
<gene>
    <name evidence="7" type="ORF">BEMITA_LOCUS3472</name>
</gene>
<dbReference type="Pfam" id="PF00083">
    <property type="entry name" value="Sugar_tr"/>
    <property type="match status" value="1"/>
</dbReference>
<feature type="transmembrane region" description="Helical" evidence="5">
    <location>
        <begin position="109"/>
        <end position="130"/>
    </location>
</feature>
<dbReference type="GO" id="GO:0016020">
    <property type="term" value="C:membrane"/>
    <property type="evidence" value="ECO:0007669"/>
    <property type="project" value="UniProtKB-SubCell"/>
</dbReference>
<feature type="transmembrane region" description="Helical" evidence="5">
    <location>
        <begin position="83"/>
        <end position="103"/>
    </location>
</feature>
<keyword evidence="8" id="KW-1185">Reference proteome</keyword>
<dbReference type="GO" id="GO:0022857">
    <property type="term" value="F:transmembrane transporter activity"/>
    <property type="evidence" value="ECO:0007669"/>
    <property type="project" value="InterPro"/>
</dbReference>
<evidence type="ECO:0000313" key="8">
    <source>
        <dbReference type="Proteomes" id="UP001152759"/>
    </source>
</evidence>
<dbReference type="PROSITE" id="PS50850">
    <property type="entry name" value="MFS"/>
    <property type="match status" value="1"/>
</dbReference>
<dbReference type="EMBL" id="OU963863">
    <property type="protein sequence ID" value="CAH0384096.1"/>
    <property type="molecule type" value="Genomic_DNA"/>
</dbReference>
<evidence type="ECO:0000259" key="6">
    <source>
        <dbReference type="PROSITE" id="PS50850"/>
    </source>
</evidence>
<name>A0A9P0F042_BEMTA</name>